<evidence type="ECO:0000256" key="2">
    <source>
        <dbReference type="ARBA" id="ARBA00009549"/>
    </source>
</evidence>
<comment type="function">
    <text evidence="7">Microtubule binding protein that promotes the stabilization of dynamic microtubules. Required for mitotic spindle formation.</text>
</comment>
<keyword evidence="6" id="KW-0131">Cell cycle</keyword>
<protein>
    <submittedName>
        <fullName evidence="10">ARM repeat-containing protein</fullName>
    </submittedName>
</protein>
<organism evidence="10 11">
    <name type="scientific">Microthyrium microscopicum</name>
    <dbReference type="NCBI Taxonomy" id="703497"/>
    <lineage>
        <taxon>Eukaryota</taxon>
        <taxon>Fungi</taxon>
        <taxon>Dikarya</taxon>
        <taxon>Ascomycota</taxon>
        <taxon>Pezizomycotina</taxon>
        <taxon>Dothideomycetes</taxon>
        <taxon>Dothideomycetes incertae sedis</taxon>
        <taxon>Microthyriales</taxon>
        <taxon>Microthyriaceae</taxon>
        <taxon>Microthyrium</taxon>
    </lineage>
</organism>
<gene>
    <name evidence="10" type="ORF">BT63DRAFT_272915</name>
</gene>
<feature type="compositionally biased region" description="Polar residues" evidence="8">
    <location>
        <begin position="876"/>
        <end position="885"/>
    </location>
</feature>
<dbReference type="GO" id="GO:0005815">
    <property type="term" value="C:microtubule organizing center"/>
    <property type="evidence" value="ECO:0007669"/>
    <property type="project" value="TreeGrafter"/>
</dbReference>
<feature type="region of interest" description="Disordered" evidence="8">
    <location>
        <begin position="553"/>
        <end position="708"/>
    </location>
</feature>
<accession>A0A6A6U9M9</accession>
<evidence type="ECO:0000256" key="1">
    <source>
        <dbReference type="ARBA" id="ARBA00004186"/>
    </source>
</evidence>
<dbReference type="InterPro" id="IPR034085">
    <property type="entry name" value="TOG"/>
</dbReference>
<dbReference type="InterPro" id="IPR011989">
    <property type="entry name" value="ARM-like"/>
</dbReference>
<feature type="compositionally biased region" description="Low complexity" evidence="8">
    <location>
        <begin position="1073"/>
        <end position="1092"/>
    </location>
</feature>
<evidence type="ECO:0000256" key="6">
    <source>
        <dbReference type="ARBA" id="ARBA00022776"/>
    </source>
</evidence>
<keyword evidence="6" id="KW-0498">Mitosis</keyword>
<reference evidence="10" key="1">
    <citation type="journal article" date="2020" name="Stud. Mycol.">
        <title>101 Dothideomycetes genomes: a test case for predicting lifestyles and emergence of pathogens.</title>
        <authorList>
            <person name="Haridas S."/>
            <person name="Albert R."/>
            <person name="Binder M."/>
            <person name="Bloem J."/>
            <person name="Labutti K."/>
            <person name="Salamov A."/>
            <person name="Andreopoulos B."/>
            <person name="Baker S."/>
            <person name="Barry K."/>
            <person name="Bills G."/>
            <person name="Bluhm B."/>
            <person name="Cannon C."/>
            <person name="Castanera R."/>
            <person name="Culley D."/>
            <person name="Daum C."/>
            <person name="Ezra D."/>
            <person name="Gonzalez J."/>
            <person name="Henrissat B."/>
            <person name="Kuo A."/>
            <person name="Liang C."/>
            <person name="Lipzen A."/>
            <person name="Lutzoni F."/>
            <person name="Magnuson J."/>
            <person name="Mondo S."/>
            <person name="Nolan M."/>
            <person name="Ohm R."/>
            <person name="Pangilinan J."/>
            <person name="Park H.-J."/>
            <person name="Ramirez L."/>
            <person name="Alfaro M."/>
            <person name="Sun H."/>
            <person name="Tritt A."/>
            <person name="Yoshinaga Y."/>
            <person name="Zwiers L.-H."/>
            <person name="Turgeon B."/>
            <person name="Goodwin S."/>
            <person name="Spatafora J."/>
            <person name="Crous P."/>
            <person name="Grigoriev I."/>
        </authorList>
    </citation>
    <scope>NUCLEOTIDE SEQUENCE</scope>
    <source>
        <strain evidence="10">CBS 115976</strain>
    </source>
</reference>
<feature type="domain" description="TOG" evidence="9">
    <location>
        <begin position="279"/>
        <end position="518"/>
    </location>
</feature>
<evidence type="ECO:0000256" key="4">
    <source>
        <dbReference type="ARBA" id="ARBA00022618"/>
    </source>
</evidence>
<feature type="domain" description="TOG" evidence="9">
    <location>
        <begin position="1"/>
        <end position="221"/>
    </location>
</feature>
<feature type="compositionally biased region" description="Low complexity" evidence="8">
    <location>
        <begin position="634"/>
        <end position="649"/>
    </location>
</feature>
<sequence>MDEQAQNLLATLKKSSVAIDTKLAAFNNLKSSIKHQRVPDSAQPVIFESIRLGISAQTSPTLVSTAFSTVAHLIKRLALQEQTSVIAAWSPKLLPILLDRLGDARESTRNAASQTLCDLWPYSKNDVERMIKEGALAGNNARSKEMAMMWVVKMHNSDGLPFRGFVPSLVACLEDSDGGVRETAKSVVVELFGNAPEHAKVDLKKQMASRDVRKAIVAFVVQHLGMRNTVELDLGASIMSAPAGDHGHVDSTMNESIMSEAPVAQDSSIDPLYIHTQRELEDAFRDMQPPFEGRESEHNWLARDKSIKKIRRLLKGNALEEFHAAFVAGIKGMMDGILKAANTLRTTMSTNACQLVQELYRTLGTTMDPMTEIMIQNFIKMSSNTKQLAAKNADTTMEAILSHASYNQRMMNHLWLTFQEKNMQTRAFGPSWLKIVIRRNASHKAQIEHSGGMDVILKCLKKGLEDANPKVRESTRSAYWVFAQVWPDQGEKFMNSLEDSKMRTALEKDANNPNKSSMASSFSSVASTKSRPAPTARPSIRDAIAAQRKAALGKNLPDRPNSALAAFPSTEASGAGRGPIRPAGARSHTVAPSKLADTPSTKSTLTAAPVRRPRKPEIARPATADPYASRRGGQTTQTTPTISPQTSPSKIGSVAKPTAASAARTIGRTPARGGAMTPAIRGKARAQTVSRPSPTHGRTNSVPVSPEKDETLTLVTPFNPPDDFSSHSVPLHQSHIPHLRTRDSGATVASEDDTGGFTMVIPNLRPESRDKSSPRPSSSGTPYKSGLPRRTPMKAENVKPGSPLVQRIDAQRKTHSPDRSRLVDSAETEAGAVQIYEDPFQADETDVAPAGPFKPVLGEIALNERSSDVEREQVDLAQSTRSNEQNVEETRTPRGHMKTTSTGSILGPNGDAAEAAKNKRLLNSAIERVRGKNLDAHGFRRVQDIVKTNQDIWGEDAHKFGDLLVALLEYLEAPADSLKISGTPSSSKVQNLKTQVLATIRGMLAMHRKEAAPFYSQSLCSVLTARRQFDDMSHITSEMEKLADDIARNGQPTECISAVIDLIDSLALSASLSPPTSPTVSSSPSSPRPSSAGNQGENMARTVTMALNSLASLLAAASTRKVPISPDQTKRLGSLAVRLLQDTDPEVRRADLEFCLALHERLGGENGEGFWKAVEGAKESGLNLITYYLARRGKA</sequence>
<keyword evidence="11" id="KW-1185">Reference proteome</keyword>
<keyword evidence="5" id="KW-0493">Microtubule</keyword>
<dbReference type="InterPro" id="IPR024395">
    <property type="entry name" value="CLASP_N_dom"/>
</dbReference>
<dbReference type="Gene3D" id="1.25.10.10">
    <property type="entry name" value="Leucine-rich Repeat Variant"/>
    <property type="match status" value="3"/>
</dbReference>
<comment type="subunit">
    <text evidence="3">Interacts with microtubules.</text>
</comment>
<dbReference type="InterPro" id="IPR016024">
    <property type="entry name" value="ARM-type_fold"/>
</dbReference>
<dbReference type="GO" id="GO:0060172">
    <property type="term" value="P:astral microtubule depolymerization"/>
    <property type="evidence" value="ECO:0007669"/>
    <property type="project" value="TreeGrafter"/>
</dbReference>
<dbReference type="PANTHER" id="PTHR21567:SF9">
    <property type="entry name" value="CLIP-ASSOCIATING PROTEIN"/>
    <property type="match status" value="1"/>
</dbReference>
<dbReference type="SUPFAM" id="SSF48371">
    <property type="entry name" value="ARM repeat"/>
    <property type="match status" value="1"/>
</dbReference>
<feature type="region of interest" description="Disordered" evidence="8">
    <location>
        <begin position="720"/>
        <end position="827"/>
    </location>
</feature>
<feature type="compositionally biased region" description="Low complexity" evidence="8">
    <location>
        <begin position="572"/>
        <end position="587"/>
    </location>
</feature>
<feature type="region of interest" description="Disordered" evidence="8">
    <location>
        <begin position="508"/>
        <end position="540"/>
    </location>
</feature>
<dbReference type="GO" id="GO:0051301">
    <property type="term" value="P:cell division"/>
    <property type="evidence" value="ECO:0007669"/>
    <property type="project" value="UniProtKB-KW"/>
</dbReference>
<feature type="compositionally biased region" description="Polar residues" evidence="8">
    <location>
        <begin position="687"/>
        <end position="703"/>
    </location>
</feature>
<keyword evidence="4" id="KW-0132">Cell division</keyword>
<evidence type="ECO:0000256" key="3">
    <source>
        <dbReference type="ARBA" id="ARBA00011375"/>
    </source>
</evidence>
<dbReference type="GO" id="GO:0005876">
    <property type="term" value="C:spindle microtubule"/>
    <property type="evidence" value="ECO:0007669"/>
    <property type="project" value="TreeGrafter"/>
</dbReference>
<dbReference type="AlphaFoldDB" id="A0A6A6U9M9"/>
<evidence type="ECO:0000256" key="5">
    <source>
        <dbReference type="ARBA" id="ARBA00022701"/>
    </source>
</evidence>
<feature type="region of interest" description="Disordered" evidence="8">
    <location>
        <begin position="866"/>
        <end position="911"/>
    </location>
</feature>
<dbReference type="EMBL" id="MU004236">
    <property type="protein sequence ID" value="KAF2668301.1"/>
    <property type="molecule type" value="Genomic_DNA"/>
</dbReference>
<dbReference type="Pfam" id="PF12348">
    <property type="entry name" value="CLASP_N"/>
    <property type="match status" value="2"/>
</dbReference>
<dbReference type="GO" id="GO:0090307">
    <property type="term" value="P:mitotic spindle assembly"/>
    <property type="evidence" value="ECO:0007669"/>
    <property type="project" value="TreeGrafter"/>
</dbReference>
<comment type="subcellular location">
    <subcellularLocation>
        <location evidence="1">Cytoplasm</location>
        <location evidence="1">Cytoskeleton</location>
        <location evidence="1">Spindle</location>
    </subcellularLocation>
</comment>
<dbReference type="OrthoDB" id="46159at2759"/>
<dbReference type="SMART" id="SM01349">
    <property type="entry name" value="TOG"/>
    <property type="match status" value="2"/>
</dbReference>
<dbReference type="PANTHER" id="PTHR21567">
    <property type="entry name" value="CLASP"/>
    <property type="match status" value="1"/>
</dbReference>
<feature type="compositionally biased region" description="Basic and acidic residues" evidence="8">
    <location>
        <begin position="809"/>
        <end position="824"/>
    </location>
</feature>
<evidence type="ECO:0000259" key="9">
    <source>
        <dbReference type="SMART" id="SM01349"/>
    </source>
</evidence>
<dbReference type="GO" id="GO:0008017">
    <property type="term" value="F:microtubule binding"/>
    <property type="evidence" value="ECO:0007669"/>
    <property type="project" value="TreeGrafter"/>
</dbReference>
<name>A0A6A6U9M9_9PEZI</name>
<dbReference type="Proteomes" id="UP000799302">
    <property type="component" value="Unassembled WGS sequence"/>
</dbReference>
<evidence type="ECO:0000313" key="11">
    <source>
        <dbReference type="Proteomes" id="UP000799302"/>
    </source>
</evidence>
<feature type="region of interest" description="Disordered" evidence="8">
    <location>
        <begin position="1073"/>
        <end position="1096"/>
    </location>
</feature>
<dbReference type="GO" id="GO:1990023">
    <property type="term" value="C:mitotic spindle midzone"/>
    <property type="evidence" value="ECO:0007669"/>
    <property type="project" value="TreeGrafter"/>
</dbReference>
<evidence type="ECO:0000256" key="8">
    <source>
        <dbReference type="SAM" id="MobiDB-lite"/>
    </source>
</evidence>
<dbReference type="GO" id="GO:0005881">
    <property type="term" value="C:cytoplasmic microtubule"/>
    <property type="evidence" value="ECO:0007669"/>
    <property type="project" value="TreeGrafter"/>
</dbReference>
<proteinExistence type="inferred from homology"/>
<comment type="similarity">
    <text evidence="2">Belongs to the CLASP family.</text>
</comment>
<feature type="compositionally biased region" description="Low complexity" evidence="8">
    <location>
        <begin position="516"/>
        <end position="530"/>
    </location>
</feature>
<evidence type="ECO:0000256" key="7">
    <source>
        <dbReference type="ARBA" id="ARBA00024889"/>
    </source>
</evidence>
<evidence type="ECO:0000313" key="10">
    <source>
        <dbReference type="EMBL" id="KAF2668301.1"/>
    </source>
</evidence>